<feature type="compositionally biased region" description="Polar residues" evidence="1">
    <location>
        <begin position="81"/>
        <end position="98"/>
    </location>
</feature>
<feature type="region of interest" description="Disordered" evidence="1">
    <location>
        <begin position="74"/>
        <end position="98"/>
    </location>
</feature>
<dbReference type="AlphaFoldDB" id="A0A7E4VXZ9"/>
<evidence type="ECO:0000313" key="2">
    <source>
        <dbReference type="Proteomes" id="UP000492821"/>
    </source>
</evidence>
<proteinExistence type="predicted"/>
<dbReference type="Proteomes" id="UP000492821">
    <property type="component" value="Unassembled WGS sequence"/>
</dbReference>
<evidence type="ECO:0000313" key="3">
    <source>
        <dbReference type="WBParaSite" id="Pan_g4121.t1"/>
    </source>
</evidence>
<protein>
    <submittedName>
        <fullName evidence="3">Uncharacterized protein</fullName>
    </submittedName>
</protein>
<reference evidence="3" key="2">
    <citation type="submission" date="2020-10" db="UniProtKB">
        <authorList>
            <consortium name="WormBaseParasite"/>
        </authorList>
    </citation>
    <scope>IDENTIFICATION</scope>
</reference>
<evidence type="ECO:0000256" key="1">
    <source>
        <dbReference type="SAM" id="MobiDB-lite"/>
    </source>
</evidence>
<dbReference type="WBParaSite" id="Pan_g4121.t1">
    <property type="protein sequence ID" value="Pan_g4121.t1"/>
    <property type="gene ID" value="Pan_g4121"/>
</dbReference>
<name>A0A7E4VXZ9_PANRE</name>
<reference evidence="2" key="1">
    <citation type="journal article" date="2013" name="Genetics">
        <title>The draft genome and transcriptome of Panagrellus redivivus are shaped by the harsh demands of a free-living lifestyle.</title>
        <authorList>
            <person name="Srinivasan J."/>
            <person name="Dillman A.R."/>
            <person name="Macchietto M.G."/>
            <person name="Heikkinen L."/>
            <person name="Lakso M."/>
            <person name="Fracchia K.M."/>
            <person name="Antoshechkin I."/>
            <person name="Mortazavi A."/>
            <person name="Wong G."/>
            <person name="Sternberg P.W."/>
        </authorList>
    </citation>
    <scope>NUCLEOTIDE SEQUENCE [LARGE SCALE GENOMIC DNA]</scope>
    <source>
        <strain evidence="2">MT8872</strain>
    </source>
</reference>
<keyword evidence="2" id="KW-1185">Reference proteome</keyword>
<accession>A0A7E4VXZ9</accession>
<organism evidence="2 3">
    <name type="scientific">Panagrellus redivivus</name>
    <name type="common">Microworm</name>
    <dbReference type="NCBI Taxonomy" id="6233"/>
    <lineage>
        <taxon>Eukaryota</taxon>
        <taxon>Metazoa</taxon>
        <taxon>Ecdysozoa</taxon>
        <taxon>Nematoda</taxon>
        <taxon>Chromadorea</taxon>
        <taxon>Rhabditida</taxon>
        <taxon>Tylenchina</taxon>
        <taxon>Panagrolaimomorpha</taxon>
        <taxon>Panagrolaimoidea</taxon>
        <taxon>Panagrolaimidae</taxon>
        <taxon>Panagrellus</taxon>
    </lineage>
</organism>
<sequence>MTSDPELLQSSGQRFGLNSRRYLSHHVTLFHFGIGQIHMQALIAAAKRRRNLTINVPSDNMKIHSIASRLSGSKKEVRCQTGATKQPKASRQSNCKKL</sequence>